<dbReference type="Pfam" id="PF11535">
    <property type="entry name" value="Calci_bind_CcbP"/>
    <property type="match status" value="1"/>
</dbReference>
<accession>C5CYG3</accession>
<name>C5CYG3_VARPS</name>
<gene>
    <name evidence="1" type="ordered locus">Vapar_2294</name>
</gene>
<dbReference type="HOGENOM" id="CLU_2235425_0_0_4"/>
<dbReference type="EMBL" id="CP001635">
    <property type="protein sequence ID" value="ACS18922.1"/>
    <property type="molecule type" value="Genomic_DNA"/>
</dbReference>
<dbReference type="InterPro" id="IPR020994">
    <property type="entry name" value="Uncharacterised_Ca-bd_CcbP"/>
</dbReference>
<proteinExistence type="predicted"/>
<dbReference type="AlphaFoldDB" id="C5CYG3"/>
<organism evidence="1">
    <name type="scientific">Variovorax paradoxus (strain S110)</name>
    <dbReference type="NCBI Taxonomy" id="543728"/>
    <lineage>
        <taxon>Bacteria</taxon>
        <taxon>Pseudomonadati</taxon>
        <taxon>Pseudomonadota</taxon>
        <taxon>Betaproteobacteria</taxon>
        <taxon>Burkholderiales</taxon>
        <taxon>Comamonadaceae</taxon>
        <taxon>Variovorax</taxon>
    </lineage>
</organism>
<dbReference type="KEGG" id="vap:Vapar_2294"/>
<dbReference type="OrthoDB" id="3215291at2"/>
<dbReference type="STRING" id="543728.Vapar_2294"/>
<reference evidence="1" key="1">
    <citation type="submission" date="2009-06" db="EMBL/GenBank/DDBJ databases">
        <title>Complete sequence of chromosome 1 of Variovorax paradoxus S110.</title>
        <authorList>
            <consortium name="US DOE Joint Genome Institute"/>
            <person name="Lucas S."/>
            <person name="Copeland A."/>
            <person name="Lapidus A."/>
            <person name="Glavina del Rio T."/>
            <person name="Tice H."/>
            <person name="Bruce D."/>
            <person name="Goodwin L."/>
            <person name="Pitluck S."/>
            <person name="Chertkov O."/>
            <person name="Brettin T."/>
            <person name="Detter J.C."/>
            <person name="Han C."/>
            <person name="Larimer F."/>
            <person name="Land M."/>
            <person name="Hauser L."/>
            <person name="Kyrpides N."/>
            <person name="Ovchinnikova G."/>
            <person name="Orwin P."/>
            <person name="Leadbetter J.R."/>
            <person name="Spain J.C."/>
            <person name="Han J.I."/>
        </authorList>
    </citation>
    <scope>NUCLEOTIDE SEQUENCE</scope>
    <source>
        <strain evidence="1">S110</strain>
    </source>
</reference>
<dbReference type="eggNOG" id="ENOG5032UGJ">
    <property type="taxonomic scope" value="Bacteria"/>
</dbReference>
<evidence type="ECO:0000313" key="1">
    <source>
        <dbReference type="EMBL" id="ACS18922.1"/>
    </source>
</evidence>
<protein>
    <submittedName>
        <fullName evidence="1">Putative cytoplasmic protein</fullName>
    </submittedName>
</protein>
<sequence>MKLSRAKLRKLIEDAIVDAYNDSEQRVGFLTMIQENLQLPFKTHVLGIEVLVERVDMTASEQIVAVCRNGRTRQRIAILDLPLPSPLPHGVEWIEAYRHWDRSVN</sequence>